<name>A0A5C6A8M6_9BACT</name>
<dbReference type="RefSeq" id="WP_146578755.1">
    <property type="nucleotide sequence ID" value="NZ_SJPM01000006.1"/>
</dbReference>
<organism evidence="1 2">
    <name type="scientific">Neorhodopirellula pilleata</name>
    <dbReference type="NCBI Taxonomy" id="2714738"/>
    <lineage>
        <taxon>Bacteria</taxon>
        <taxon>Pseudomonadati</taxon>
        <taxon>Planctomycetota</taxon>
        <taxon>Planctomycetia</taxon>
        <taxon>Pirellulales</taxon>
        <taxon>Pirellulaceae</taxon>
        <taxon>Neorhodopirellula</taxon>
    </lineage>
</organism>
<evidence type="ECO:0008006" key="3">
    <source>
        <dbReference type="Google" id="ProtNLM"/>
    </source>
</evidence>
<accession>A0A5C6A8M6</accession>
<proteinExistence type="predicted"/>
<sequence length="96" mass="11027">MKARLTAHTEIDLLRGIDWFDRISMGLGEKFEAEFYLALERVKGNPLLFAADHTGYRPCRLKRFTAVLYFRIDEPFVVVVGLFTGGEDESELRSRG</sequence>
<keyword evidence="2" id="KW-1185">Reference proteome</keyword>
<dbReference type="AlphaFoldDB" id="A0A5C6A8M6"/>
<comment type="caution">
    <text evidence="1">The sequence shown here is derived from an EMBL/GenBank/DDBJ whole genome shotgun (WGS) entry which is preliminary data.</text>
</comment>
<dbReference type="OrthoDB" id="9809155at2"/>
<gene>
    <name evidence="1" type="ORF">Pla100_33820</name>
</gene>
<protein>
    <recommendedName>
        <fullName evidence="3">Plasmid stabilization system protein</fullName>
    </recommendedName>
</protein>
<dbReference type="Proteomes" id="UP000316213">
    <property type="component" value="Unassembled WGS sequence"/>
</dbReference>
<evidence type="ECO:0000313" key="1">
    <source>
        <dbReference type="EMBL" id="TWT95740.1"/>
    </source>
</evidence>
<evidence type="ECO:0000313" key="2">
    <source>
        <dbReference type="Proteomes" id="UP000316213"/>
    </source>
</evidence>
<reference evidence="1 2" key="1">
    <citation type="submission" date="2019-02" db="EMBL/GenBank/DDBJ databases">
        <title>Deep-cultivation of Planctomycetes and their phenomic and genomic characterization uncovers novel biology.</title>
        <authorList>
            <person name="Wiegand S."/>
            <person name="Jogler M."/>
            <person name="Boedeker C."/>
            <person name="Pinto D."/>
            <person name="Vollmers J."/>
            <person name="Rivas-Marin E."/>
            <person name="Kohn T."/>
            <person name="Peeters S.H."/>
            <person name="Heuer A."/>
            <person name="Rast P."/>
            <person name="Oberbeckmann S."/>
            <person name="Bunk B."/>
            <person name="Jeske O."/>
            <person name="Meyerdierks A."/>
            <person name="Storesund J.E."/>
            <person name="Kallscheuer N."/>
            <person name="Luecker S."/>
            <person name="Lage O.M."/>
            <person name="Pohl T."/>
            <person name="Merkel B.J."/>
            <person name="Hornburger P."/>
            <person name="Mueller R.-W."/>
            <person name="Bruemmer F."/>
            <person name="Labrenz M."/>
            <person name="Spormann A.M."/>
            <person name="Op Den Camp H."/>
            <person name="Overmann J."/>
            <person name="Amann R."/>
            <person name="Jetten M.S.M."/>
            <person name="Mascher T."/>
            <person name="Medema M.H."/>
            <person name="Devos D.P."/>
            <person name="Kaster A.-K."/>
            <person name="Ovreas L."/>
            <person name="Rohde M."/>
            <person name="Galperin M.Y."/>
            <person name="Jogler C."/>
        </authorList>
    </citation>
    <scope>NUCLEOTIDE SEQUENCE [LARGE SCALE GENOMIC DNA]</scope>
    <source>
        <strain evidence="1 2">Pla100</strain>
    </source>
</reference>
<dbReference type="EMBL" id="SJPM01000006">
    <property type="protein sequence ID" value="TWT95740.1"/>
    <property type="molecule type" value="Genomic_DNA"/>
</dbReference>